<protein>
    <submittedName>
        <fullName evidence="4">Nucleotidyltransferase family protein</fullName>
    </submittedName>
</protein>
<dbReference type="PANTHER" id="PTHR43777:SF1">
    <property type="entry name" value="MOLYBDENUM COFACTOR CYTIDYLYLTRANSFERASE"/>
    <property type="match status" value="1"/>
</dbReference>
<evidence type="ECO:0000256" key="2">
    <source>
        <dbReference type="SAM" id="MobiDB-lite"/>
    </source>
</evidence>
<dbReference type="PANTHER" id="PTHR43777">
    <property type="entry name" value="MOLYBDENUM COFACTOR CYTIDYLYLTRANSFERASE"/>
    <property type="match status" value="1"/>
</dbReference>
<keyword evidence="5" id="KW-1185">Reference proteome</keyword>
<sequence length="265" mass="28778">MSELASGFESGTAPERANELACVMLAAGGSRRFGDCKLAQPLQPGCSVLQTSLLELVCFSSNNGLNAPKVVLGAYQAKLADLLLSFEPKVKMVCNPDWQQGISTSIIAGLQAAVYQGNSIDHQGYDSDDSKPCEHKQAQQLPSQQSKQQAKQQAKQLSANQIKAVLITLGDQVAIRSDDYQRLFDAYKQSGQICASRYRDQLGVPAIFPYSAFSKLMQLEGDKGAKAIIKQAQLHGKVTEVPIANAQFDIDTPTDLQLWLASKER</sequence>
<organism evidence="4 5">
    <name type="scientific">Shewanella maritima</name>
    <dbReference type="NCBI Taxonomy" id="2520507"/>
    <lineage>
        <taxon>Bacteria</taxon>
        <taxon>Pseudomonadati</taxon>
        <taxon>Pseudomonadota</taxon>
        <taxon>Gammaproteobacteria</taxon>
        <taxon>Alteromonadales</taxon>
        <taxon>Shewanellaceae</taxon>
        <taxon>Shewanella</taxon>
    </lineage>
</organism>
<dbReference type="GO" id="GO:0016779">
    <property type="term" value="F:nucleotidyltransferase activity"/>
    <property type="evidence" value="ECO:0007669"/>
    <property type="project" value="UniProtKB-ARBA"/>
</dbReference>
<dbReference type="Pfam" id="PF12804">
    <property type="entry name" value="NTP_transf_3"/>
    <property type="match status" value="1"/>
</dbReference>
<evidence type="ECO:0000313" key="4">
    <source>
        <dbReference type="EMBL" id="QBF81691.1"/>
    </source>
</evidence>
<dbReference type="KEGG" id="smai:EXU30_02520"/>
<feature type="domain" description="MobA-like NTP transferase" evidence="3">
    <location>
        <begin position="22"/>
        <end position="232"/>
    </location>
</feature>
<evidence type="ECO:0000256" key="1">
    <source>
        <dbReference type="ARBA" id="ARBA00022842"/>
    </source>
</evidence>
<dbReference type="EMBL" id="CP036200">
    <property type="protein sequence ID" value="QBF81691.1"/>
    <property type="molecule type" value="Genomic_DNA"/>
</dbReference>
<name>A0A411PDT6_9GAMM</name>
<evidence type="ECO:0000259" key="3">
    <source>
        <dbReference type="Pfam" id="PF12804"/>
    </source>
</evidence>
<feature type="region of interest" description="Disordered" evidence="2">
    <location>
        <begin position="125"/>
        <end position="153"/>
    </location>
</feature>
<proteinExistence type="predicted"/>
<feature type="compositionally biased region" description="Basic and acidic residues" evidence="2">
    <location>
        <begin position="125"/>
        <end position="137"/>
    </location>
</feature>
<dbReference type="Proteomes" id="UP000291106">
    <property type="component" value="Chromosome"/>
</dbReference>
<dbReference type="OrthoDB" id="5298023at2"/>
<accession>A0A411PDT6</accession>
<reference evidence="4 5" key="1">
    <citation type="submission" date="2019-02" db="EMBL/GenBank/DDBJ databases">
        <title>Shewanella sp. D4-2 isolated from Dokdo Island.</title>
        <authorList>
            <person name="Baek K."/>
        </authorList>
    </citation>
    <scope>NUCLEOTIDE SEQUENCE [LARGE SCALE GENOMIC DNA]</scope>
    <source>
        <strain evidence="4 5">D4-2</strain>
    </source>
</reference>
<gene>
    <name evidence="4" type="ORF">EXU30_02520</name>
</gene>
<keyword evidence="4" id="KW-0808">Transferase</keyword>
<dbReference type="AlphaFoldDB" id="A0A411PDT6"/>
<dbReference type="Gene3D" id="3.90.550.10">
    <property type="entry name" value="Spore Coat Polysaccharide Biosynthesis Protein SpsA, Chain A"/>
    <property type="match status" value="1"/>
</dbReference>
<keyword evidence="1" id="KW-0460">Magnesium</keyword>
<dbReference type="InterPro" id="IPR025877">
    <property type="entry name" value="MobA-like_NTP_Trfase"/>
</dbReference>
<dbReference type="CDD" id="cd04182">
    <property type="entry name" value="GT_2_like_f"/>
    <property type="match status" value="1"/>
</dbReference>
<dbReference type="RefSeq" id="WP_130597665.1">
    <property type="nucleotide sequence ID" value="NZ_CP036200.1"/>
</dbReference>
<evidence type="ECO:0000313" key="5">
    <source>
        <dbReference type="Proteomes" id="UP000291106"/>
    </source>
</evidence>
<feature type="compositionally biased region" description="Low complexity" evidence="2">
    <location>
        <begin position="138"/>
        <end position="153"/>
    </location>
</feature>
<dbReference type="InterPro" id="IPR029044">
    <property type="entry name" value="Nucleotide-diphossugar_trans"/>
</dbReference>
<dbReference type="SUPFAM" id="SSF53448">
    <property type="entry name" value="Nucleotide-diphospho-sugar transferases"/>
    <property type="match status" value="1"/>
</dbReference>